<dbReference type="AlphaFoldDB" id="A0A830GV13"/>
<name>A0A830GV13_9EURY</name>
<keyword evidence="2" id="KW-1185">Reference proteome</keyword>
<organism evidence="1 2">
    <name type="scientific">Haloarcula pellucida</name>
    <dbReference type="NCBI Taxonomy" id="1427151"/>
    <lineage>
        <taxon>Archaea</taxon>
        <taxon>Methanobacteriati</taxon>
        <taxon>Methanobacteriota</taxon>
        <taxon>Stenosarchaea group</taxon>
        <taxon>Halobacteria</taxon>
        <taxon>Halobacteriales</taxon>
        <taxon>Haloarculaceae</taxon>
        <taxon>Haloarcula</taxon>
    </lineage>
</organism>
<dbReference type="Proteomes" id="UP000605784">
    <property type="component" value="Unassembled WGS sequence"/>
</dbReference>
<accession>A0A830GV13</accession>
<sequence length="86" mass="9992">MSREAAGDLVHRYQRGLHHQSVDECPDCGDETYACKVQLTWYDPADIVVREAAACGCYRPRGVLNRLRWWVKNWWRHTDTDQGGSQ</sequence>
<comment type="caution">
    <text evidence="1">The sequence shown here is derived from an EMBL/GenBank/DDBJ whole genome shotgun (WGS) entry which is preliminary data.</text>
</comment>
<evidence type="ECO:0000313" key="1">
    <source>
        <dbReference type="EMBL" id="GGO03810.1"/>
    </source>
</evidence>
<dbReference type="EMBL" id="BMOU01000008">
    <property type="protein sequence ID" value="GGO03810.1"/>
    <property type="molecule type" value="Genomic_DNA"/>
</dbReference>
<protein>
    <submittedName>
        <fullName evidence="1">Uncharacterized protein</fullName>
    </submittedName>
</protein>
<gene>
    <name evidence="1" type="ORF">GCM10009030_39880</name>
</gene>
<reference evidence="1" key="2">
    <citation type="submission" date="2020-09" db="EMBL/GenBank/DDBJ databases">
        <authorList>
            <person name="Sun Q."/>
            <person name="Ohkuma M."/>
        </authorList>
    </citation>
    <scope>NUCLEOTIDE SEQUENCE</scope>
    <source>
        <strain evidence="1">JCM 17820</strain>
    </source>
</reference>
<evidence type="ECO:0000313" key="2">
    <source>
        <dbReference type="Proteomes" id="UP000605784"/>
    </source>
</evidence>
<reference evidence="1" key="1">
    <citation type="journal article" date="2014" name="Int. J. Syst. Evol. Microbiol.">
        <title>Complete genome sequence of Corynebacterium casei LMG S-19264T (=DSM 44701T), isolated from a smear-ripened cheese.</title>
        <authorList>
            <consortium name="US DOE Joint Genome Institute (JGI-PGF)"/>
            <person name="Walter F."/>
            <person name="Albersmeier A."/>
            <person name="Kalinowski J."/>
            <person name="Ruckert C."/>
        </authorList>
    </citation>
    <scope>NUCLEOTIDE SEQUENCE</scope>
    <source>
        <strain evidence="1">JCM 17820</strain>
    </source>
</reference>
<proteinExistence type="predicted"/>